<comment type="caution">
    <text evidence="2">The sequence shown here is derived from an EMBL/GenBank/DDBJ whole genome shotgun (WGS) entry which is preliminary data.</text>
</comment>
<dbReference type="AlphaFoldDB" id="A0A4R4RN53"/>
<accession>A0A4R4RN53</accession>
<keyword evidence="3" id="KW-1185">Reference proteome</keyword>
<evidence type="ECO:0000313" key="2">
    <source>
        <dbReference type="EMBL" id="TDC51090.1"/>
    </source>
</evidence>
<sequence length="203" mass="22007">MSVAQRAVPVRPIAVLDANVLIPPGLRDLLLSAADAAVFRPVWQSEIEDEVRRNGASLLAKRYGVDEEEAARRIGLVVAAMRTAFPDASVPTELWVPLVPAMMCAREDRHVLAVAAGIGATHVITTNTSDFPARSRPSGLSVVTADRFLREQLAERPALVIEAIESMSARLTRPGRTPVQIADALAAGQYAPRFGRELRRLLD</sequence>
<reference evidence="2 3" key="1">
    <citation type="submission" date="2019-02" db="EMBL/GenBank/DDBJ databases">
        <title>Draft genome sequences of novel Actinobacteria.</title>
        <authorList>
            <person name="Sahin N."/>
            <person name="Ay H."/>
            <person name="Saygin H."/>
        </authorList>
    </citation>
    <scope>NUCLEOTIDE SEQUENCE [LARGE SCALE GENOMIC DNA]</scope>
    <source>
        <strain evidence="2 3">KC603</strain>
    </source>
</reference>
<name>A0A4R4RN53_9ACTN</name>
<feature type="domain" description="VapC50 C-terminal" evidence="1">
    <location>
        <begin position="145"/>
        <end position="200"/>
    </location>
</feature>
<proteinExistence type="predicted"/>
<dbReference type="EMBL" id="SMKL01000025">
    <property type="protein sequence ID" value="TDC51090.1"/>
    <property type="molecule type" value="Genomic_DNA"/>
</dbReference>
<protein>
    <submittedName>
        <fullName evidence="2">PIN domain-containing protein</fullName>
    </submittedName>
</protein>
<dbReference type="Pfam" id="PF26343">
    <property type="entry name" value="VapC50_C"/>
    <property type="match status" value="1"/>
</dbReference>
<dbReference type="InterPro" id="IPR058652">
    <property type="entry name" value="VapC50_C"/>
</dbReference>
<organism evidence="2 3">
    <name type="scientific">Jiangella ureilytica</name>
    <dbReference type="NCBI Taxonomy" id="2530374"/>
    <lineage>
        <taxon>Bacteria</taxon>
        <taxon>Bacillati</taxon>
        <taxon>Actinomycetota</taxon>
        <taxon>Actinomycetes</taxon>
        <taxon>Jiangellales</taxon>
        <taxon>Jiangellaceae</taxon>
        <taxon>Jiangella</taxon>
    </lineage>
</organism>
<evidence type="ECO:0000259" key="1">
    <source>
        <dbReference type="Pfam" id="PF26343"/>
    </source>
</evidence>
<dbReference type="OrthoDB" id="113459at2"/>
<dbReference type="Proteomes" id="UP000295621">
    <property type="component" value="Unassembled WGS sequence"/>
</dbReference>
<evidence type="ECO:0000313" key="3">
    <source>
        <dbReference type="Proteomes" id="UP000295621"/>
    </source>
</evidence>
<gene>
    <name evidence="2" type="ORF">E1212_13155</name>
</gene>